<comment type="caution">
    <text evidence="1">The sequence shown here is derived from an EMBL/GenBank/DDBJ whole genome shotgun (WGS) entry which is preliminary data.</text>
</comment>
<accession>A0ACB7SR18</accession>
<protein>
    <submittedName>
        <fullName evidence="1">Uncharacterized protein</fullName>
    </submittedName>
</protein>
<reference evidence="1" key="1">
    <citation type="submission" date="2020-05" db="EMBL/GenBank/DDBJ databases">
        <title>Large-scale comparative analyses of tick genomes elucidate their genetic diversity and vector capacities.</title>
        <authorList>
            <person name="Jia N."/>
            <person name="Wang J."/>
            <person name="Shi W."/>
            <person name="Du L."/>
            <person name="Sun Y."/>
            <person name="Zhan W."/>
            <person name="Jiang J."/>
            <person name="Wang Q."/>
            <person name="Zhang B."/>
            <person name="Ji P."/>
            <person name="Sakyi L.B."/>
            <person name="Cui X."/>
            <person name="Yuan T."/>
            <person name="Jiang B."/>
            <person name="Yang W."/>
            <person name="Lam T.T.-Y."/>
            <person name="Chang Q."/>
            <person name="Ding S."/>
            <person name="Wang X."/>
            <person name="Zhu J."/>
            <person name="Ruan X."/>
            <person name="Zhao L."/>
            <person name="Wei J."/>
            <person name="Que T."/>
            <person name="Du C."/>
            <person name="Cheng J."/>
            <person name="Dai P."/>
            <person name="Han X."/>
            <person name="Huang E."/>
            <person name="Gao Y."/>
            <person name="Liu J."/>
            <person name="Shao H."/>
            <person name="Ye R."/>
            <person name="Li L."/>
            <person name="Wei W."/>
            <person name="Wang X."/>
            <person name="Wang C."/>
            <person name="Yang T."/>
            <person name="Huo Q."/>
            <person name="Li W."/>
            <person name="Guo W."/>
            <person name="Chen H."/>
            <person name="Zhou L."/>
            <person name="Ni X."/>
            <person name="Tian J."/>
            <person name="Zhou Y."/>
            <person name="Sheng Y."/>
            <person name="Liu T."/>
            <person name="Pan Y."/>
            <person name="Xia L."/>
            <person name="Li J."/>
            <person name="Zhao F."/>
            <person name="Cao W."/>
        </authorList>
    </citation>
    <scope>NUCLEOTIDE SEQUENCE</scope>
    <source>
        <strain evidence="1">Hyas-2018</strain>
    </source>
</reference>
<evidence type="ECO:0000313" key="2">
    <source>
        <dbReference type="Proteomes" id="UP000821845"/>
    </source>
</evidence>
<dbReference type="Proteomes" id="UP000821845">
    <property type="component" value="Chromosome 3"/>
</dbReference>
<organism evidence="1 2">
    <name type="scientific">Hyalomma asiaticum</name>
    <name type="common">Tick</name>
    <dbReference type="NCBI Taxonomy" id="266040"/>
    <lineage>
        <taxon>Eukaryota</taxon>
        <taxon>Metazoa</taxon>
        <taxon>Ecdysozoa</taxon>
        <taxon>Arthropoda</taxon>
        <taxon>Chelicerata</taxon>
        <taxon>Arachnida</taxon>
        <taxon>Acari</taxon>
        <taxon>Parasitiformes</taxon>
        <taxon>Ixodida</taxon>
        <taxon>Ixodoidea</taxon>
        <taxon>Ixodidae</taxon>
        <taxon>Hyalomminae</taxon>
        <taxon>Hyalomma</taxon>
    </lineage>
</organism>
<evidence type="ECO:0000313" key="1">
    <source>
        <dbReference type="EMBL" id="KAH6936214.1"/>
    </source>
</evidence>
<sequence length="121" mass="13531">MKPTVGRRVAARHKTKHNVPSESSGATGAADDLTPREEAAFPRPCALDTVKPAEKGETRCLQWKRCCRYSCGGYVYVLYHSLAHPFRLQFRLPKPATTVGGMMVHCALVYRHQTHLPRSVL</sequence>
<proteinExistence type="predicted"/>
<keyword evidence="2" id="KW-1185">Reference proteome</keyword>
<gene>
    <name evidence="1" type="ORF">HPB50_014994</name>
</gene>
<dbReference type="EMBL" id="CM023483">
    <property type="protein sequence ID" value="KAH6936214.1"/>
    <property type="molecule type" value="Genomic_DNA"/>
</dbReference>
<name>A0ACB7SR18_HYAAI</name>